<accession>A0A1G8RYP5</accession>
<reference evidence="2 3" key="1">
    <citation type="submission" date="2016-10" db="EMBL/GenBank/DDBJ databases">
        <authorList>
            <person name="de Groot N.N."/>
        </authorList>
    </citation>
    <scope>NUCLEOTIDE SEQUENCE [LARGE SCALE GENOMIC DNA]</scope>
    <source>
        <strain evidence="2 3">CGMCC 4.6533</strain>
    </source>
</reference>
<dbReference type="Pfam" id="PF12902">
    <property type="entry name" value="Ferritin-like"/>
    <property type="match status" value="1"/>
</dbReference>
<dbReference type="InterPro" id="IPR026820">
    <property type="entry name" value="VioB/RebD_dom"/>
</dbReference>
<evidence type="ECO:0000259" key="1">
    <source>
        <dbReference type="Pfam" id="PF12902"/>
    </source>
</evidence>
<dbReference type="Gene3D" id="1.20.1260.10">
    <property type="match status" value="1"/>
</dbReference>
<organism evidence="2 3">
    <name type="scientific">Nonomuraea jiangxiensis</name>
    <dbReference type="NCBI Taxonomy" id="633440"/>
    <lineage>
        <taxon>Bacteria</taxon>
        <taxon>Bacillati</taxon>
        <taxon>Actinomycetota</taxon>
        <taxon>Actinomycetes</taxon>
        <taxon>Streptosporangiales</taxon>
        <taxon>Streptosporangiaceae</taxon>
        <taxon>Nonomuraea</taxon>
    </lineage>
</organism>
<dbReference type="OrthoDB" id="726375at2"/>
<protein>
    <submittedName>
        <fullName evidence="2">Ferritin-like</fullName>
    </submittedName>
</protein>
<keyword evidence="3" id="KW-1185">Reference proteome</keyword>
<name>A0A1G8RYP5_9ACTN</name>
<sequence length="1021" mass="111288">MSLFDLPRLHFAGVATTRLPTGPRNGLIDLATNTVLTHEGPFPVDRPAHDYHAYLNEYGTRYGADGRADPEGPFNALKGWNFAGNGHFAVDSEIVGVETPDGFDTGDLLVGRKVDMWGHYNEYLATTANRARIFDVDPASDLTTTVMVGRLSFGRQGRSHDVGYLVSGGVSGLLPPRWQNDRHVQGVTGHWLAGQLGRATLYQFVVPADEELRWWEEAAGSPALRLLRRLIDEGRADGLVVQFALAGMAPPAAPGPPDQWGLRGTIAPWRAGEPRTAPAGRLLVPVDGGPLHTLSLRLDAEHVTLNMITAVPVAHRLGPPLDLGDLELRTASGDRCLVAVIPSRAYTASAGTSGVVTVAREAGVAAEDEALVITAGGRTLLREQETVLVVDDAAVLLDYEEETEVEVSCFVRGEPAPAGAVRVRQFANPRARPLDPPGDVEIVEVATGEGRLTLRGVRPGTTCVLLAADPAELPEPGHALHDGDAAALWRARLGAIAVRVLPDHRHLDAIPQQDVGFEVLYRHVFAYYELTNTFMKSEVFSLADRFKVETHPRLIWTMCDPKNKGKTYYMPPTRDMSAPQARLLLKFLRRQHTQSPALTPVRAAERRDGGITTRQQLITALRQAATIELAVMLQYLYAAYSVPLYGAGLDRVRSGEWTPEQLRLLCGSGGESLDNGIRGTLITVAREEMIHFLVVNNILMACGAPFYIPDVDFTSINERLAVPLDFALEPLSLGSVTRFIAIEQPESMIPEVGPQTGATHPYGSLSELYADIRQGLQRVPDLFMVDKGRGGGEHHLFLRRSVNDAHPDYQLEVDDLASALFAIDVVTEQGEGNILSEAVEGEPSHFDAFVGIADRLSAQPRAGRAPWAPAYPVVRNPTLRAGRAAGEHVTDIEARQVMGLFNRSYHMMFQLMAQHFGERPDSSLRRSDLMNAAMDVMVGAMRPLGELLVTMPSGRRGRTAGPSFELEEIPAAISRPDVARRAMSLRFDHLAKACHASQVVPERVGDNFALLADFYGRAGRA</sequence>
<dbReference type="AlphaFoldDB" id="A0A1G8RYP5"/>
<dbReference type="EMBL" id="FNDJ01000009">
    <property type="protein sequence ID" value="SDJ22032.1"/>
    <property type="molecule type" value="Genomic_DNA"/>
</dbReference>
<dbReference type="RefSeq" id="WP_090933838.1">
    <property type="nucleotide sequence ID" value="NZ_FNDJ01000009.1"/>
</dbReference>
<dbReference type="InterPro" id="IPR012347">
    <property type="entry name" value="Ferritin-like"/>
</dbReference>
<proteinExistence type="predicted"/>
<dbReference type="Proteomes" id="UP000199202">
    <property type="component" value="Unassembled WGS sequence"/>
</dbReference>
<evidence type="ECO:0000313" key="3">
    <source>
        <dbReference type="Proteomes" id="UP000199202"/>
    </source>
</evidence>
<evidence type="ECO:0000313" key="2">
    <source>
        <dbReference type="EMBL" id="SDJ22032.1"/>
    </source>
</evidence>
<gene>
    <name evidence="2" type="ORF">SAMN05421869_109224</name>
</gene>
<feature type="domain" description="Iminophenyl-pyruvate dimer synthase" evidence="1">
    <location>
        <begin position="621"/>
        <end position="852"/>
    </location>
</feature>
<dbReference type="STRING" id="633440.SAMN05421869_109224"/>